<organism evidence="2">
    <name type="scientific">Streptomyces sp. SID12501</name>
    <dbReference type="NCBI Taxonomy" id="2706042"/>
    <lineage>
        <taxon>Bacteria</taxon>
        <taxon>Bacillati</taxon>
        <taxon>Actinomycetota</taxon>
        <taxon>Actinomycetes</taxon>
        <taxon>Kitasatosporales</taxon>
        <taxon>Streptomycetaceae</taxon>
        <taxon>Streptomyces</taxon>
    </lineage>
</organism>
<feature type="region of interest" description="Disordered" evidence="1">
    <location>
        <begin position="1"/>
        <end position="23"/>
    </location>
</feature>
<proteinExistence type="predicted"/>
<accession>A0A6B3C2B4</accession>
<evidence type="ECO:0000313" key="2">
    <source>
        <dbReference type="EMBL" id="NEC90450.1"/>
    </source>
</evidence>
<comment type="caution">
    <text evidence="2">The sequence shown here is derived from an EMBL/GenBank/DDBJ whole genome shotgun (WGS) entry which is preliminary data.</text>
</comment>
<dbReference type="RefSeq" id="WP_164320309.1">
    <property type="nucleotide sequence ID" value="NZ_JAAGLU010000032.1"/>
</dbReference>
<sequence length="100" mass="10952">MNSTTTVLPLFGEDTEQDQADIQPPPVHLGMAAAPARVVAYRDTQYEDSEPRTLLVVDCPFCDHQHVHSAGLASAPRVCLRRSRCVGRPTGVYYFPAVSP</sequence>
<gene>
    <name evidence="2" type="ORF">G3I71_32665</name>
</gene>
<dbReference type="AlphaFoldDB" id="A0A6B3C2B4"/>
<protein>
    <submittedName>
        <fullName evidence="2">Uncharacterized protein</fullName>
    </submittedName>
</protein>
<dbReference type="EMBL" id="JAAGLU010000032">
    <property type="protein sequence ID" value="NEC90450.1"/>
    <property type="molecule type" value="Genomic_DNA"/>
</dbReference>
<name>A0A6B3C2B4_9ACTN</name>
<reference evidence="2" key="1">
    <citation type="submission" date="2020-01" db="EMBL/GenBank/DDBJ databases">
        <title>Insect and environment-associated Actinomycetes.</title>
        <authorList>
            <person name="Currrie C."/>
            <person name="Chevrette M."/>
            <person name="Carlson C."/>
            <person name="Stubbendieck R."/>
            <person name="Wendt-Pienkowski E."/>
        </authorList>
    </citation>
    <scope>NUCLEOTIDE SEQUENCE</scope>
    <source>
        <strain evidence="2">SID12501</strain>
    </source>
</reference>
<evidence type="ECO:0000256" key="1">
    <source>
        <dbReference type="SAM" id="MobiDB-lite"/>
    </source>
</evidence>